<dbReference type="InterPro" id="IPR004242">
    <property type="entry name" value="Transposase_21"/>
</dbReference>
<dbReference type="STRING" id="154538.A0A1M2VJC9"/>
<dbReference type="OrthoDB" id="3247418at2759"/>
<dbReference type="Proteomes" id="UP000184267">
    <property type="component" value="Unassembled WGS sequence"/>
</dbReference>
<feature type="region of interest" description="Disordered" evidence="1">
    <location>
        <begin position="211"/>
        <end position="298"/>
    </location>
</feature>
<feature type="compositionally biased region" description="Polar residues" evidence="1">
    <location>
        <begin position="1"/>
        <end position="10"/>
    </location>
</feature>
<evidence type="ECO:0000256" key="1">
    <source>
        <dbReference type="SAM" id="MobiDB-lite"/>
    </source>
</evidence>
<feature type="region of interest" description="Disordered" evidence="1">
    <location>
        <begin position="1"/>
        <end position="53"/>
    </location>
</feature>
<dbReference type="PANTHER" id="PTHR46579:SF1">
    <property type="entry name" value="F5_8 TYPE C DOMAIN-CONTAINING PROTEIN"/>
    <property type="match status" value="1"/>
</dbReference>
<protein>
    <recommendedName>
        <fullName evidence="4">DUF4218 domain-containing protein</fullName>
    </recommendedName>
</protein>
<feature type="compositionally biased region" description="Polar residues" evidence="1">
    <location>
        <begin position="280"/>
        <end position="295"/>
    </location>
</feature>
<evidence type="ECO:0008006" key="4">
    <source>
        <dbReference type="Google" id="ProtNLM"/>
    </source>
</evidence>
<evidence type="ECO:0000313" key="2">
    <source>
        <dbReference type="EMBL" id="OJT07711.1"/>
    </source>
</evidence>
<feature type="compositionally biased region" description="Low complexity" evidence="1">
    <location>
        <begin position="259"/>
        <end position="273"/>
    </location>
</feature>
<keyword evidence="3" id="KW-1185">Reference proteome</keyword>
<name>A0A1M2VJC9_TRAPU</name>
<accession>A0A1M2VJC9</accession>
<dbReference type="EMBL" id="MNAD01001132">
    <property type="protein sequence ID" value="OJT07711.1"/>
    <property type="molecule type" value="Genomic_DNA"/>
</dbReference>
<feature type="compositionally biased region" description="Basic and acidic residues" evidence="1">
    <location>
        <begin position="211"/>
        <end position="224"/>
    </location>
</feature>
<feature type="compositionally biased region" description="Polar residues" evidence="1">
    <location>
        <begin position="237"/>
        <end position="246"/>
    </location>
</feature>
<reference evidence="2 3" key="1">
    <citation type="submission" date="2016-10" db="EMBL/GenBank/DDBJ databases">
        <title>Genome sequence of the basidiomycete white-rot fungus Trametes pubescens.</title>
        <authorList>
            <person name="Makela M.R."/>
            <person name="Granchi Z."/>
            <person name="Peng M."/>
            <person name="De Vries R.P."/>
            <person name="Grigoriev I."/>
            <person name="Riley R."/>
            <person name="Hilden K."/>
        </authorList>
    </citation>
    <scope>NUCLEOTIDE SEQUENCE [LARGE SCALE GENOMIC DNA]</scope>
    <source>
        <strain evidence="2 3">FBCC735</strain>
    </source>
</reference>
<gene>
    <name evidence="2" type="ORF">TRAPUB_1401</name>
</gene>
<organism evidence="2 3">
    <name type="scientific">Trametes pubescens</name>
    <name type="common">White-rot fungus</name>
    <dbReference type="NCBI Taxonomy" id="154538"/>
    <lineage>
        <taxon>Eukaryota</taxon>
        <taxon>Fungi</taxon>
        <taxon>Dikarya</taxon>
        <taxon>Basidiomycota</taxon>
        <taxon>Agaricomycotina</taxon>
        <taxon>Agaricomycetes</taxon>
        <taxon>Polyporales</taxon>
        <taxon>Polyporaceae</taxon>
        <taxon>Trametes</taxon>
    </lineage>
</organism>
<evidence type="ECO:0000313" key="3">
    <source>
        <dbReference type="Proteomes" id="UP000184267"/>
    </source>
</evidence>
<dbReference type="Pfam" id="PF02992">
    <property type="entry name" value="Transposase_21"/>
    <property type="match status" value="1"/>
</dbReference>
<feature type="non-terminal residue" evidence="2">
    <location>
        <position position="1424"/>
    </location>
</feature>
<comment type="caution">
    <text evidence="2">The sequence shown here is derived from an EMBL/GenBank/DDBJ whole genome shotgun (WGS) entry which is preliminary data.</text>
</comment>
<proteinExistence type="predicted"/>
<sequence length="1424" mass="159249">MSSSPHTLSTPIEELGSVKHDPDDEATSLAADAGPGPADHTREPEPCGPSKNHLESLRSRITTLELDLTWVKAQKATDRGKIEKLHRDIEVLHETVRNLVLRIQQLSDALQLLEVRDTRLKEWRENPGSPSRSSDVQALSQALGTMGAKKKRLCLCSTCQEIGHEERGIKKPGVMLELRDWRKHEGIEALRQDQEDHLYYTSLVAAVGEDPRVDTLPTRPRDVAESGGVDALGSTVPDPSTPQSDPSRPAPVSEASRDAPSASAVPSTPSSSSDMPPGRTPTQEQRTESPSSNALQDDVAEVTQRFAELSLLESSLHHELRRVSPDMRLVFGSRPTSLGDLPPDLPSAAPENRQFLALKASLENKRHILRLLPPLGTKDVDRRRGKLLGRVSEELDALTSRQMIAWEREKLLAGLYGFPDEGQVSMGQVYDTNSLFITRQTLQPCILLALLITSALHTLSGVNHNAANLVLVTIRAALTGAFILCNKSSIPAPPSPPLSQRISKKHSGSRVVNLTPEQQHMLDGIPRDIRTALSRLKAEPNFVRYATCPSCSQTYAPNPDTPDNPYPHRCTFAETDKPVCGALLVRKVVHAAAAGKRTGPVTYTALRPFPYHPVFSWIANLFTRESAERSVEASWTRSSPAPGLPYVDILQAPALRNFCGPNGALFSVQPLTDVHLVFGLFVDWFNPGGNKQAGKSRSVGAMYLVCLSLPPELRFLPEYMCLLGIIPGPHEPSLHQLNHFLRPLIDELLVLWYSGLRLSRTALHPAGRLVRAVIIPLICDLPALRKTAGFAGHGSKHFCSFCLLKKIDINNLSRPWPSRTWSEHLDIARRWRDAKTEVERDAIFDEHGLRWSELLRLPYWDPTRYAVVDAMHNLFLGELRHHCREVWGIDVKDKPTTKATPHTPAEQGEWLGFLTAALRNGVLPSGSLAKGALSAVLQPRKGYLAAMAQLNGVVPESKPTKQAYATALLRWVQSHTIDELRIPPVLSKPTSDFHLADNAEYGVSKFRILTTEVIAVLRADMMTTYLPSWIERPPSNFGSPTHGKLKADHWRTVCTISMVITLVRLWSSSTATPGDSRLLENFIHLVVAVDLATRRSMDAERARLFDYHMAAYLRTLRELFAHNLVPNHHLSLHLTSCLLLFGPVRGWWGYPFERYNGIIQRLNTNNRIAEIPLTFMRLFYAGAELRWQMSSTDWPDSDEFREVLAAFSRTYQDATRGSRVLDIFGSTPETSATAASYLEDLFRRTSEVRMEHARYSTFVDLVQRVYGVDKFTAHNSDLDDRRSRLSPHIRPVSQLVVGRVMYGTRANHIRNCFVCFRDPTSAQSALIRAGQISEIFLHCRVAPGNERVVQTFVVIDEYVPLQPTHEKHDPYRRFPLINTQLHYNRFQAQRAVVRSEDIVCHFAAFTYTPDGIGEECIVVRSLDR</sequence>
<dbReference type="PANTHER" id="PTHR46579">
    <property type="entry name" value="F5/8 TYPE C DOMAIN-CONTAINING PROTEIN-RELATED"/>
    <property type="match status" value="1"/>
</dbReference>